<dbReference type="Pfam" id="PF14529">
    <property type="entry name" value="Exo_endo_phos_2"/>
    <property type="match status" value="1"/>
</dbReference>
<evidence type="ECO:0000259" key="4">
    <source>
        <dbReference type="PROSITE" id="PS50158"/>
    </source>
</evidence>
<evidence type="ECO:0000256" key="1">
    <source>
        <dbReference type="ARBA" id="ARBA00022664"/>
    </source>
</evidence>
<feature type="compositionally biased region" description="Basic residues" evidence="3">
    <location>
        <begin position="1"/>
        <end position="10"/>
    </location>
</feature>
<dbReference type="GO" id="GO:0003824">
    <property type="term" value="F:catalytic activity"/>
    <property type="evidence" value="ECO:0007669"/>
    <property type="project" value="InterPro"/>
</dbReference>
<reference evidence="5 6" key="1">
    <citation type="journal article" date="2018" name="Evol. Lett.">
        <title>Horizontal gene cluster transfer increased hallucinogenic mushroom diversity.</title>
        <authorList>
            <person name="Reynolds H.T."/>
            <person name="Vijayakumar V."/>
            <person name="Gluck-Thaler E."/>
            <person name="Korotkin H.B."/>
            <person name="Matheny P.B."/>
            <person name="Slot J.C."/>
        </authorList>
    </citation>
    <scope>NUCLEOTIDE SEQUENCE [LARGE SCALE GENOMIC DNA]</scope>
    <source>
        <strain evidence="5 6">2629</strain>
    </source>
</reference>
<dbReference type="InterPro" id="IPR036691">
    <property type="entry name" value="Endo/exonu/phosph_ase_sf"/>
</dbReference>
<proteinExistence type="predicted"/>
<accession>A0A409YJM7</accession>
<dbReference type="InterPro" id="IPR005135">
    <property type="entry name" value="Endo/exonuclease/phosphatase"/>
</dbReference>
<sequence length="1607" mass="182981">MDKTNARMRSRSASASTVTPSTKRSAEKEKQGQRVTRQTTGKESGIGEELEMIKDAEKGRKYLEEHALLVPAGQPLTANMAAHCLHQIAIMKGNIPQPTKNAIRALAFMLEQTDVNQVNELLHDSFNAELGNFAEEMRMLVQDAKDKIKDEAEETAVCTRMAIDSMRERAVEEMKEGGKEAAKTYAEVAAAAKTNFIRGEAGAGERKGNSEVWAEKVKKGPSVYEQVQTNVDPEMLARSLIYKRQVMIEGVPRDTRVGLMSNGELVKEINEKLKQIVGDAPVGVRSAQRHTDGAILIEMDGDYGRAWIRVKKNTEELCRILGEGAKIRPRYYEILAKAVPIGVEPTELALVEEVEEVNDMEGGTVSKMRWVKPIERRSISQQFAHMILTMTDVDEANRLIATGVKIAGKRVKVVKVLKDPIRCLKCQRYGHFAKECTQDEDTCGHCAQKGHRTKFCQNPTKRACVSCNAGGHASYSRDCPEFKRQQAIKNGYTPENIYPFFQTDEAWTWSKTVPQDYESWRQEPGGGAGSNWLPEPKKGRQSGLNQKQRRAPPTEPRADREKREAAGQRSQDEGWRRQGNGKGPSLSQQTKQMLSDVLLEKEEEKRKEDEEKREELATLRRERLAREESRRERENTVEAEEGEVEEPSEERAGANEDETQEEETANPILQQNLNKSQNAHLELINDKLSDKYDIVLVKEPHITTFKNIRTPTNFRSITPDVDRANGPTIRSVIWVNRKISTQTWKEMKVPGTGDISAIQLRGDYGKLTIFNIYSPNDSAAVERKLGDYLFEKGEEISAGEEDHVLWAGDFNRHHPMWDRIEDEHLFTRHALRAAAKLINLLGKHGMVMALPQGIPTLQHMVTKKHSRPDNVFCTEATSERIARCEVLHGERPACTDHYPIVTEVELGRTEAEEEERRNYRMADWKKINKNIEKRMEGWRWGEDIESREEFEEAAEWMTANLKGALEEEVKPTKPLPDEKRWWTRELETLKKAKNRIASKSFKFRALMDHPIHEQARKAARDFAAEVIKAKRTRWEEWLNEASTRDLWTANGYLKNPTGDGGRTRIPTLKAYNDYDEEEEVVSNEDKARVLANSFFPPPPYQGHANDGEVYPDPLPDPKELTEKTVERHIKKLSPYKASMMAEGDDTEEAVEKLWLMMNREGGGTDWSMEHNSKFEVSKSVVMHLTKKRERAEWDEETGAGIPVLEVDGEIVKRVRSFKYLGVFVDDELRWKVQEAKACEKATKWTLQFKRLAKPSSGINLKLMRQLYNATVIPKIAYAADVWYTPPTKPENAKKNVGSVAALKKLTKVQRMATLTITGAPATTPTESLDAHAGTLPMDLALLKMCHRSFVRMATLPDTHPLHDMIEEEATKMPKNHLSQVSKLARIFDLDPRKVEKTSVVPFKVTGCRAQTRVTIRATMERAMKEEKKDRAEAERDAYTGELGKMWNERWRKKESRTRGDTMEDNVPMEEFHEAAKGLTRVQISLVIQARTDHLPLNARLYKIKKSETSKCPRCNDRRGGVRAEENVQHVVYECRAYRKRRRELWKEAGGANQSIRELTANADKAKALIRFLVDTGRLDKKWKAAVDGGEADSDGERLSTIEEDVEH</sequence>
<keyword evidence="6" id="KW-1185">Reference proteome</keyword>
<dbReference type="Gene3D" id="3.60.10.10">
    <property type="entry name" value="Endonuclease/exonuclease/phosphatase"/>
    <property type="match status" value="1"/>
</dbReference>
<dbReference type="GO" id="GO:0003723">
    <property type="term" value="F:RNA binding"/>
    <property type="evidence" value="ECO:0007669"/>
    <property type="project" value="InterPro"/>
</dbReference>
<keyword evidence="2" id="KW-0479">Metal-binding</keyword>
<evidence type="ECO:0000313" key="6">
    <source>
        <dbReference type="Proteomes" id="UP000284842"/>
    </source>
</evidence>
<feature type="compositionally biased region" description="Low complexity" evidence="3">
    <location>
        <begin position="11"/>
        <end position="22"/>
    </location>
</feature>
<feature type="compositionally biased region" description="Acidic residues" evidence="3">
    <location>
        <begin position="655"/>
        <end position="664"/>
    </location>
</feature>
<dbReference type="SUPFAM" id="SSF57756">
    <property type="entry name" value="Retrovirus zinc finger-like domains"/>
    <property type="match status" value="1"/>
</dbReference>
<gene>
    <name evidence="5" type="ORF">CVT24_012827</name>
</gene>
<feature type="compositionally biased region" description="Acidic residues" evidence="3">
    <location>
        <begin position="637"/>
        <end position="648"/>
    </location>
</feature>
<comment type="caution">
    <text evidence="5">The sequence shown here is derived from an EMBL/GenBank/DDBJ whole genome shotgun (WGS) entry which is preliminary data.</text>
</comment>
<feature type="region of interest" description="Disordered" evidence="3">
    <location>
        <begin position="1585"/>
        <end position="1607"/>
    </location>
</feature>
<keyword evidence="2" id="KW-0863">Zinc-finger</keyword>
<dbReference type="InterPro" id="IPR042509">
    <property type="entry name" value="ZCCHC3"/>
</dbReference>
<protein>
    <recommendedName>
        <fullName evidence="4">CCHC-type domain-containing protein</fullName>
    </recommendedName>
</protein>
<keyword evidence="1" id="KW-0507">mRNA processing</keyword>
<evidence type="ECO:0000256" key="3">
    <source>
        <dbReference type="SAM" id="MobiDB-lite"/>
    </source>
</evidence>
<dbReference type="OrthoDB" id="3052301at2759"/>
<evidence type="ECO:0000256" key="2">
    <source>
        <dbReference type="PROSITE-ProRule" id="PRU00047"/>
    </source>
</evidence>
<dbReference type="Gene3D" id="4.10.60.10">
    <property type="entry name" value="Zinc finger, CCHC-type"/>
    <property type="match status" value="1"/>
</dbReference>
<dbReference type="PROSITE" id="PS50158">
    <property type="entry name" value="ZF_CCHC"/>
    <property type="match status" value="1"/>
</dbReference>
<dbReference type="PANTHER" id="PTHR22639">
    <property type="entry name" value="GAG-RELATED PROTEIN"/>
    <property type="match status" value="1"/>
</dbReference>
<feature type="domain" description="CCHC-type" evidence="4">
    <location>
        <begin position="422"/>
        <end position="438"/>
    </location>
</feature>
<dbReference type="GO" id="GO:0003690">
    <property type="term" value="F:double-stranded DNA binding"/>
    <property type="evidence" value="ECO:0007669"/>
    <property type="project" value="InterPro"/>
</dbReference>
<dbReference type="InParanoid" id="A0A409YJM7"/>
<dbReference type="GO" id="GO:0008270">
    <property type="term" value="F:zinc ion binding"/>
    <property type="evidence" value="ECO:0007669"/>
    <property type="project" value="UniProtKB-KW"/>
</dbReference>
<evidence type="ECO:0000313" key="5">
    <source>
        <dbReference type="EMBL" id="PPR03263.1"/>
    </source>
</evidence>
<feature type="compositionally biased region" description="Basic and acidic residues" evidence="3">
    <location>
        <begin position="624"/>
        <end position="636"/>
    </location>
</feature>
<feature type="compositionally biased region" description="Basic and acidic residues" evidence="3">
    <location>
        <begin position="556"/>
        <end position="576"/>
    </location>
</feature>
<dbReference type="PANTHER" id="PTHR22639:SF7">
    <property type="entry name" value="CCHC-TYPE DOMAIN-CONTAINING PROTEIN"/>
    <property type="match status" value="1"/>
</dbReference>
<dbReference type="SMART" id="SM00343">
    <property type="entry name" value="ZnF_C2HC"/>
    <property type="match status" value="3"/>
</dbReference>
<dbReference type="InterPro" id="IPR001878">
    <property type="entry name" value="Znf_CCHC"/>
</dbReference>
<feature type="region of interest" description="Disordered" evidence="3">
    <location>
        <begin position="624"/>
        <end position="673"/>
    </location>
</feature>
<feature type="compositionally biased region" description="Polar residues" evidence="3">
    <location>
        <begin position="33"/>
        <end position="42"/>
    </location>
</feature>
<dbReference type="InterPro" id="IPR036875">
    <property type="entry name" value="Znf_CCHC_sf"/>
</dbReference>
<dbReference type="STRING" id="181874.A0A409YJM7"/>
<feature type="region of interest" description="Disordered" evidence="3">
    <location>
        <begin position="1"/>
        <end position="49"/>
    </location>
</feature>
<name>A0A409YJM7_9AGAR</name>
<feature type="region of interest" description="Disordered" evidence="3">
    <location>
        <begin position="518"/>
        <end position="591"/>
    </location>
</feature>
<dbReference type="EMBL" id="NHTK01001084">
    <property type="protein sequence ID" value="PPR03263.1"/>
    <property type="molecule type" value="Genomic_DNA"/>
</dbReference>
<dbReference type="Proteomes" id="UP000284842">
    <property type="component" value="Unassembled WGS sequence"/>
</dbReference>
<keyword evidence="2" id="KW-0862">Zinc</keyword>
<dbReference type="GO" id="GO:0006397">
    <property type="term" value="P:mRNA processing"/>
    <property type="evidence" value="ECO:0007669"/>
    <property type="project" value="UniProtKB-KW"/>
</dbReference>
<organism evidence="5 6">
    <name type="scientific">Panaeolus cyanescens</name>
    <dbReference type="NCBI Taxonomy" id="181874"/>
    <lineage>
        <taxon>Eukaryota</taxon>
        <taxon>Fungi</taxon>
        <taxon>Dikarya</taxon>
        <taxon>Basidiomycota</taxon>
        <taxon>Agaricomycotina</taxon>
        <taxon>Agaricomycetes</taxon>
        <taxon>Agaricomycetidae</taxon>
        <taxon>Agaricales</taxon>
        <taxon>Agaricineae</taxon>
        <taxon>Galeropsidaceae</taxon>
        <taxon>Panaeolus</taxon>
    </lineage>
</organism>
<dbReference type="SUPFAM" id="SSF56219">
    <property type="entry name" value="DNase I-like"/>
    <property type="match status" value="1"/>
</dbReference>